<evidence type="ECO:0000313" key="2">
    <source>
        <dbReference type="Proteomes" id="UP000437131"/>
    </source>
</evidence>
<gene>
    <name evidence="1" type="ORF">GGC33_15435</name>
</gene>
<dbReference type="RefSeq" id="WP_155084519.1">
    <property type="nucleotide sequence ID" value="NZ_WMIA01000025.1"/>
</dbReference>
<dbReference type="Proteomes" id="UP000437131">
    <property type="component" value="Unassembled WGS sequence"/>
</dbReference>
<proteinExistence type="predicted"/>
<dbReference type="GO" id="GO:0003677">
    <property type="term" value="F:DNA binding"/>
    <property type="evidence" value="ECO:0007669"/>
    <property type="project" value="UniProtKB-KW"/>
</dbReference>
<organism evidence="1 2">
    <name type="scientific">Cyanobacterium aponinum 0216</name>
    <dbReference type="NCBI Taxonomy" id="2676140"/>
    <lineage>
        <taxon>Bacteria</taxon>
        <taxon>Bacillati</taxon>
        <taxon>Cyanobacteriota</taxon>
        <taxon>Cyanophyceae</taxon>
        <taxon>Oscillatoriophycideae</taxon>
        <taxon>Chroococcales</taxon>
        <taxon>Geminocystaceae</taxon>
        <taxon>Cyanobacterium</taxon>
    </lineage>
</organism>
<keyword evidence="1" id="KW-0238">DNA-binding</keyword>
<dbReference type="AlphaFoldDB" id="A0A844GZ95"/>
<name>A0A844GZ95_9CHRO</name>
<dbReference type="InterPro" id="IPR051734">
    <property type="entry name" value="VapB_TA_antitoxins"/>
</dbReference>
<dbReference type="InterPro" id="IPR037914">
    <property type="entry name" value="SpoVT-AbrB_sf"/>
</dbReference>
<accession>A0A844GZ95</accession>
<reference evidence="1 2" key="1">
    <citation type="submission" date="2019-11" db="EMBL/GenBank/DDBJ databases">
        <title>Isolation of a new High Light Tolerant Cyanobacteria.</title>
        <authorList>
            <person name="Dobson Z."/>
            <person name="Vaughn N."/>
            <person name="Vaughn M."/>
            <person name="Fromme P."/>
            <person name="Mazor Y."/>
        </authorList>
    </citation>
    <scope>NUCLEOTIDE SEQUENCE [LARGE SCALE GENOMIC DNA]</scope>
    <source>
        <strain evidence="1 2">0216</strain>
    </source>
</reference>
<dbReference type="PANTHER" id="PTHR37550:SF1">
    <property type="entry name" value="SSL1300 PROTEIN"/>
    <property type="match status" value="1"/>
</dbReference>
<evidence type="ECO:0000313" key="1">
    <source>
        <dbReference type="EMBL" id="MTF40311.1"/>
    </source>
</evidence>
<comment type="caution">
    <text evidence="1">The sequence shown here is derived from an EMBL/GenBank/DDBJ whole genome shotgun (WGS) entry which is preliminary data.</text>
</comment>
<dbReference type="SUPFAM" id="SSF89447">
    <property type="entry name" value="AbrB/MazE/MraZ-like"/>
    <property type="match status" value="1"/>
</dbReference>
<sequence length="68" mass="7825">MATIYQIKLIKKGTEQTLIIPQELNLNTDEVTIKQEDNKLIIEPLKQKTLLETLATLENIDEEFPDIS</sequence>
<dbReference type="EMBL" id="WMIA01000025">
    <property type="protein sequence ID" value="MTF40311.1"/>
    <property type="molecule type" value="Genomic_DNA"/>
</dbReference>
<protein>
    <submittedName>
        <fullName evidence="1">AbrB/MazE/SpoVT family DNA-binding domain-containing protein</fullName>
    </submittedName>
</protein>
<dbReference type="PANTHER" id="PTHR37550">
    <property type="entry name" value="ANTITOXIN VAPB1"/>
    <property type="match status" value="1"/>
</dbReference>
<dbReference type="Gene3D" id="2.10.260.10">
    <property type="match status" value="1"/>
</dbReference>